<dbReference type="AlphaFoldDB" id="A0A1G6YYL2"/>
<proteinExistence type="predicted"/>
<sequence>MGGAVALLCGERVLEEQSCTDRLPAGIKAVVAARQLRSDDLAWLPAGVTVFLPFDHAAALLRQQPKLAFPLVVADPRGRLMPGSVLEELRRLAPALLARQPDLARRIHAAADLTALALQRAGPWPVSTELRAALANIAAGQVSALIAPMNDGIRIDAAYGVQLFQLRPGSSEAQVNVTWERP</sequence>
<reference evidence="1 2" key="1">
    <citation type="submission" date="2016-10" db="EMBL/GenBank/DDBJ databases">
        <authorList>
            <person name="de Groot N.N."/>
        </authorList>
    </citation>
    <scope>NUCLEOTIDE SEQUENCE [LARGE SCALE GENOMIC DNA]</scope>
    <source>
        <strain evidence="1 2">CPCC 100156</strain>
    </source>
</reference>
<gene>
    <name evidence="1" type="ORF">SAMN04487779_101534</name>
</gene>
<evidence type="ECO:0000313" key="1">
    <source>
        <dbReference type="EMBL" id="SDD94725.1"/>
    </source>
</evidence>
<accession>A0A1G6YYL2</accession>
<evidence type="ECO:0000313" key="2">
    <source>
        <dbReference type="Proteomes" id="UP000198925"/>
    </source>
</evidence>
<organism evidence="1 2">
    <name type="scientific">Belnapia rosea</name>
    <dbReference type="NCBI Taxonomy" id="938405"/>
    <lineage>
        <taxon>Bacteria</taxon>
        <taxon>Pseudomonadati</taxon>
        <taxon>Pseudomonadota</taxon>
        <taxon>Alphaproteobacteria</taxon>
        <taxon>Acetobacterales</taxon>
        <taxon>Roseomonadaceae</taxon>
        <taxon>Belnapia</taxon>
    </lineage>
</organism>
<dbReference type="Proteomes" id="UP000198925">
    <property type="component" value="Unassembled WGS sequence"/>
</dbReference>
<protein>
    <submittedName>
        <fullName evidence="1">Uncharacterized protein</fullName>
    </submittedName>
</protein>
<keyword evidence="2" id="KW-1185">Reference proteome</keyword>
<dbReference type="EMBL" id="FMZX01000015">
    <property type="protein sequence ID" value="SDD94725.1"/>
    <property type="molecule type" value="Genomic_DNA"/>
</dbReference>
<name>A0A1G6YYL2_9PROT</name>